<evidence type="ECO:0000313" key="3">
    <source>
        <dbReference type="EMBL" id="CAI3950664.1"/>
    </source>
</evidence>
<feature type="domain" description="Glycosyl transferase family 1" evidence="1">
    <location>
        <begin position="728"/>
        <end position="881"/>
    </location>
</feature>
<reference evidence="3" key="1">
    <citation type="submission" date="2022-10" db="EMBL/GenBank/DDBJ databases">
        <authorList>
            <person name="Botero Cardona J."/>
        </authorList>
    </citation>
    <scope>NUCLEOTIDE SEQUENCE</scope>
    <source>
        <strain evidence="3">LMG 31819</strain>
        <strain evidence="4">R-53529</strain>
    </source>
</reference>
<evidence type="ECO:0000313" key="5">
    <source>
        <dbReference type="Proteomes" id="UP001154255"/>
    </source>
</evidence>
<dbReference type="AlphaFoldDB" id="A0A9W4XA82"/>
<dbReference type="Proteomes" id="UP001154259">
    <property type="component" value="Unassembled WGS sequence"/>
</dbReference>
<dbReference type="Pfam" id="PF13692">
    <property type="entry name" value="Glyco_trans_1_4"/>
    <property type="match status" value="1"/>
</dbReference>
<evidence type="ECO:0000259" key="2">
    <source>
        <dbReference type="Pfam" id="PF13439"/>
    </source>
</evidence>
<organism evidence="3 5">
    <name type="scientific">Commensalibacter communis</name>
    <dbReference type="NCBI Taxonomy" id="2972786"/>
    <lineage>
        <taxon>Bacteria</taxon>
        <taxon>Pseudomonadati</taxon>
        <taxon>Pseudomonadota</taxon>
        <taxon>Alphaproteobacteria</taxon>
        <taxon>Acetobacterales</taxon>
        <taxon>Acetobacteraceae</taxon>
    </lineage>
</organism>
<dbReference type="Pfam" id="PF13439">
    <property type="entry name" value="Glyco_transf_4"/>
    <property type="match status" value="1"/>
</dbReference>
<dbReference type="EMBL" id="CAMXCS010000006">
    <property type="protein sequence ID" value="CAI3954748.1"/>
    <property type="molecule type" value="Genomic_DNA"/>
</dbReference>
<protein>
    <submittedName>
        <fullName evidence="3 4">Glycosyltransferase involved in cell wall bisynthesis (RfaB)</fullName>
    </submittedName>
</protein>
<dbReference type="SUPFAM" id="SSF53756">
    <property type="entry name" value="UDP-Glycosyltransferase/glycogen phosphorylase"/>
    <property type="match status" value="2"/>
</dbReference>
<accession>A0A9W4XA82</accession>
<evidence type="ECO:0000313" key="6">
    <source>
        <dbReference type="Proteomes" id="UP001154259"/>
    </source>
</evidence>
<dbReference type="EMBL" id="CAMXCM010000005">
    <property type="protein sequence ID" value="CAI3950664.1"/>
    <property type="molecule type" value="Genomic_DNA"/>
</dbReference>
<proteinExistence type="predicted"/>
<evidence type="ECO:0000259" key="1">
    <source>
        <dbReference type="Pfam" id="PF00534"/>
    </source>
</evidence>
<evidence type="ECO:0000313" key="4">
    <source>
        <dbReference type="EMBL" id="CAI3954748.1"/>
    </source>
</evidence>
<dbReference type="InterPro" id="IPR028098">
    <property type="entry name" value="Glyco_trans_4-like_N"/>
</dbReference>
<name>A0A9W4XA82_9PROT</name>
<dbReference type="Gene3D" id="3.40.50.2000">
    <property type="entry name" value="Glycogen Phosphorylase B"/>
    <property type="match status" value="4"/>
</dbReference>
<dbReference type="RefSeq" id="WP_271790345.1">
    <property type="nucleotide sequence ID" value="NZ_CAMXCM010000005.1"/>
</dbReference>
<dbReference type="CDD" id="cd03823">
    <property type="entry name" value="GT4_ExpE7-like"/>
    <property type="match status" value="1"/>
</dbReference>
<dbReference type="GO" id="GO:0016757">
    <property type="term" value="F:glycosyltransferase activity"/>
    <property type="evidence" value="ECO:0007669"/>
    <property type="project" value="InterPro"/>
</dbReference>
<dbReference type="InterPro" id="IPR001296">
    <property type="entry name" value="Glyco_trans_1"/>
</dbReference>
<gene>
    <name evidence="4" type="ORF">R53529_LOCUS1922</name>
    <name evidence="3" type="ORF">R53530_LOCUS1804</name>
</gene>
<comment type="caution">
    <text evidence="3">The sequence shown here is derived from an EMBL/GenBank/DDBJ whole genome shotgun (WGS) entry which is preliminary data.</text>
</comment>
<dbReference type="InterPro" id="IPR050194">
    <property type="entry name" value="Glycosyltransferase_grp1"/>
</dbReference>
<dbReference type="CDD" id="cd03801">
    <property type="entry name" value="GT4_PimA-like"/>
    <property type="match status" value="1"/>
</dbReference>
<keyword evidence="6" id="KW-1185">Reference proteome</keyword>
<dbReference type="Pfam" id="PF00534">
    <property type="entry name" value="Glycos_transf_1"/>
    <property type="match status" value="1"/>
</dbReference>
<feature type="domain" description="Glycosyltransferase subfamily 4-like N-terminal" evidence="2">
    <location>
        <begin position="529"/>
        <end position="724"/>
    </location>
</feature>
<sequence length="924" mass="106127">MNNKNQNKILDSYKNSLKLSALQLSALQSEINDKDILIARIKKSLSWKITLPVRILGYIVKGKFFKEYPLKVVRKRLLEIYREDGIEGIYNKFIFRFPITKNIVSKLSFKKNELKTKLESNALITNKNHSDGKLNRIYQDQFTNDFSINKYSLILIIAEVTLPQCYKYRVQQKAEHLERLGWDVKIVDWREQKTTLSFLQICKEVIFYRVPAFPNVTEQINEAKRLGLSPWWEVDDLIVDQDRYAECGFMHHLTTEEKDLLFFGADLFRKTMLSCDRAIASTKTLADVMSQAGLRTVCVIENALDKDTLRIAQKLYPNSVQKKKTSEYSDEVVIVYGSGTNTHNADFLIASSGILSALKHNSNLRLWIIGELELPVTFQECIHQIKYIPPQSYEQYLELLAQADIAIAPLEPILFNDAKSNIKYLEASILGLPSICSPRQAFKDIIRDQENGLLANTAEEWKEKILYLAENAKIRQTIGLQAYHDVVAYYSPDEITIRQVEPVFGYAQPVVNKNLKILVVNVYYAPYSFGGATFVAEEMARRIHETNNVEVTVFTTRPLQGDKRGLCRYQSENIIVYSIDLSPAVHASQQFNNIETIESFEMVLTAERPDIVHFHSIQNMGLQMLLACQSKHIPYIITLHDSWWLCNRQFMVKSNGQYCFQKRIDLQVCQRCEPESRYLTERMMMMQQGIQAATLLLSPSETHRQLYIANDVNESLIKVNRNGIVRPEKIRPKRPKNTPLRFGFVAGDEVIKGAVIIKKAFKSLSRSDWELKIIDSKVDMGFPPIDVSNWNVKGKVMTVPPYDDAGKDDFFYGIDVLLFPSQWKESYGLTVREALLRDVWVICSHPGGQSEDVIDGTNGNYVSLKGDVSELVNVIEEVLDKASIFDYYENPYKDQIATLEGQAEELLEYYRQIKEEMSQSTSVS</sequence>
<dbReference type="PANTHER" id="PTHR45947:SF3">
    <property type="entry name" value="SULFOQUINOVOSYL TRANSFERASE SQD2"/>
    <property type="match status" value="1"/>
</dbReference>
<dbReference type="Proteomes" id="UP001154255">
    <property type="component" value="Unassembled WGS sequence"/>
</dbReference>
<dbReference type="PANTHER" id="PTHR45947">
    <property type="entry name" value="SULFOQUINOVOSYL TRANSFERASE SQD2"/>
    <property type="match status" value="1"/>
</dbReference>